<name>A0ABW5M238_9BACT</name>
<dbReference type="EMBL" id="JBHULN010000005">
    <property type="protein sequence ID" value="MFD2571125.1"/>
    <property type="molecule type" value="Genomic_DNA"/>
</dbReference>
<accession>A0ABW5M238</accession>
<evidence type="ECO:0000256" key="1">
    <source>
        <dbReference type="SAM" id="SignalP"/>
    </source>
</evidence>
<reference evidence="4" key="1">
    <citation type="journal article" date="2019" name="Int. J. Syst. Evol. Microbiol.">
        <title>The Global Catalogue of Microorganisms (GCM) 10K type strain sequencing project: providing services to taxonomists for standard genome sequencing and annotation.</title>
        <authorList>
            <consortium name="The Broad Institute Genomics Platform"/>
            <consortium name="The Broad Institute Genome Sequencing Center for Infectious Disease"/>
            <person name="Wu L."/>
            <person name="Ma J."/>
        </authorList>
    </citation>
    <scope>NUCLEOTIDE SEQUENCE [LARGE SCALE GENOMIC DNA]</scope>
    <source>
        <strain evidence="4">KCTC 42805</strain>
    </source>
</reference>
<feature type="signal peptide" evidence="1">
    <location>
        <begin position="1"/>
        <end position="22"/>
    </location>
</feature>
<evidence type="ECO:0000259" key="2">
    <source>
        <dbReference type="PROSITE" id="PS50213"/>
    </source>
</evidence>
<dbReference type="RefSeq" id="WP_381522377.1">
    <property type="nucleotide sequence ID" value="NZ_JBHULN010000005.1"/>
</dbReference>
<dbReference type="PROSITE" id="PS50213">
    <property type="entry name" value="FAS1"/>
    <property type="match status" value="4"/>
</dbReference>
<dbReference type="PANTHER" id="PTHR10900">
    <property type="entry name" value="PERIOSTIN-RELATED"/>
    <property type="match status" value="1"/>
</dbReference>
<keyword evidence="1" id="KW-0732">Signal</keyword>
<feature type="domain" description="FAS1" evidence="2">
    <location>
        <begin position="179"/>
        <end position="319"/>
    </location>
</feature>
<dbReference type="Proteomes" id="UP001597469">
    <property type="component" value="Unassembled WGS sequence"/>
</dbReference>
<proteinExistence type="predicted"/>
<dbReference type="Pfam" id="PF02469">
    <property type="entry name" value="Fasciclin"/>
    <property type="match status" value="4"/>
</dbReference>
<dbReference type="SMART" id="SM00554">
    <property type="entry name" value="FAS1"/>
    <property type="match status" value="4"/>
</dbReference>
<dbReference type="SUPFAM" id="SSF82153">
    <property type="entry name" value="FAS1 domain"/>
    <property type="match status" value="4"/>
</dbReference>
<feature type="domain" description="FAS1" evidence="2">
    <location>
        <begin position="44"/>
        <end position="175"/>
    </location>
</feature>
<keyword evidence="4" id="KW-1185">Reference proteome</keyword>
<feature type="domain" description="FAS1" evidence="2">
    <location>
        <begin position="461"/>
        <end position="597"/>
    </location>
</feature>
<dbReference type="InterPro" id="IPR000782">
    <property type="entry name" value="FAS1_domain"/>
</dbReference>
<comment type="caution">
    <text evidence="3">The sequence shown here is derived from an EMBL/GenBank/DDBJ whole genome shotgun (WGS) entry which is preliminary data.</text>
</comment>
<evidence type="ECO:0000313" key="4">
    <source>
        <dbReference type="Proteomes" id="UP001597469"/>
    </source>
</evidence>
<gene>
    <name evidence="3" type="ORF">ACFSUS_10800</name>
</gene>
<evidence type="ECO:0000313" key="3">
    <source>
        <dbReference type="EMBL" id="MFD2571125.1"/>
    </source>
</evidence>
<feature type="chain" id="PRO_5047227337" evidence="1">
    <location>
        <begin position="23"/>
        <end position="599"/>
    </location>
</feature>
<dbReference type="Gene3D" id="2.30.180.10">
    <property type="entry name" value="FAS1 domain"/>
    <property type="match status" value="4"/>
</dbReference>
<dbReference type="PROSITE" id="PS51257">
    <property type="entry name" value="PROKAR_LIPOPROTEIN"/>
    <property type="match status" value="1"/>
</dbReference>
<dbReference type="InterPro" id="IPR036378">
    <property type="entry name" value="FAS1_dom_sf"/>
</dbReference>
<sequence>MKQMFLLPQRVFVLLIALLIGAACDRAIQPQESAQPSQSRVRVNQSITDVVVGSPNFTLLEAAVIKAGLAEALSTGNLTVFAPTDAAFQAAGFADANAINNADVNTLRKILLYHVIGGNRFFEESIPLQLAGFTTLHGEPVYATRQGGLSVNGISVSQADLETNNGVIHVIGRVLLPPAGNTVEVAVSNPNLTYLVAAVQRASQGEINLVQALASGTLTVFAPTNAAFQAAGFPTIESIRAADPNVLSRILRYHVVSGRRFSSQLSEGSLTTLEGNPLATTRVPGRATVQGLGNATPATLVNPDVVTINGAVHVIDQVLLPTGGAVSKSITDIVVENPSFSLLKAAVVRAGLATALSTGSLTVFAPTDAAFQAAGFADVNAINNADVNTLRKILLYHVLGNRFPTETFTERITGFTTLDGGQVQVARRQGVSVNGIFVQQANIRATNGLIHVINRVLLPPAGNVVEVAATNPNLSYLVAAVQRAGLVQALATGNFTVFAPTNAAFQAAGFASIDAIRAADPAVLARILTYHVVSGREFSSTLRTDEVSTLQGGKVLVTVGMNQSVTVKGNGNASPSNVTAADIVTINSVVHVIDQVLLP</sequence>
<organism evidence="3 4">
    <name type="scientific">Spirosoma soli</name>
    <dbReference type="NCBI Taxonomy" id="1770529"/>
    <lineage>
        <taxon>Bacteria</taxon>
        <taxon>Pseudomonadati</taxon>
        <taxon>Bacteroidota</taxon>
        <taxon>Cytophagia</taxon>
        <taxon>Cytophagales</taxon>
        <taxon>Cytophagaceae</taxon>
        <taxon>Spirosoma</taxon>
    </lineage>
</organism>
<feature type="domain" description="FAS1" evidence="2">
    <location>
        <begin position="327"/>
        <end position="457"/>
    </location>
</feature>
<protein>
    <submittedName>
        <fullName evidence="3">Fasciclin domain-containing protein</fullName>
    </submittedName>
</protein>
<dbReference type="PANTHER" id="PTHR10900:SF77">
    <property type="entry name" value="FI19380P1"/>
    <property type="match status" value="1"/>
</dbReference>
<dbReference type="InterPro" id="IPR050904">
    <property type="entry name" value="Adhesion/Biosynth-related"/>
</dbReference>